<dbReference type="RefSeq" id="WP_123631341.1">
    <property type="nucleotide sequence ID" value="NZ_AYKH01000020.1"/>
</dbReference>
<sequence>MPSSKPAQPIPERTGAVFFVRVACRELKQMSIENGMSIGRLCTDGGVFFFDRDRFDSTLLGRSLRGDEQVIIGAHRLADGTAWLHWLARRNGDIWAPEADRRPWLAPLALVLSPLPVAAALALPAAANIFVVLLQIALCSVAGFTLIWALYRLLVMLHPGRRKVRRGLRAFRAGELDLTHQPDTFRTPDKLQLADGMHGGLSVLQDRLSGVSVTFRTYGAGRTSYSVHEYRLACAGELFSLRTGAWELRRFIDPILIRRAPLFVAAGDHVSLLSLVADGEIRGLLNGNDGLAHVTYKGTGNTPMARRFVLGLAALFMVLMPAIGISVELYDWVARGVGPDYWDWVGLLSLNAGMLLIVTLILSGLGLIGAIAHTLYMRNRDDRPIEKILGIAFAWRRRAGQRPTINEFS</sequence>
<reference evidence="2 3" key="1">
    <citation type="submission" date="2013-10" db="EMBL/GenBank/DDBJ databases">
        <title>Salinisphaera orenii MK-B5 Genome Sequencing.</title>
        <authorList>
            <person name="Lai Q."/>
            <person name="Li C."/>
            <person name="Shao Z."/>
        </authorList>
    </citation>
    <scope>NUCLEOTIDE SEQUENCE [LARGE SCALE GENOMIC DNA]</scope>
    <source>
        <strain evidence="2 3">MK-B5</strain>
    </source>
</reference>
<feature type="transmembrane region" description="Helical" evidence="1">
    <location>
        <begin position="129"/>
        <end position="155"/>
    </location>
</feature>
<keyword evidence="3" id="KW-1185">Reference proteome</keyword>
<dbReference type="AlphaFoldDB" id="A0A423PLP7"/>
<gene>
    <name evidence="2" type="ORF">SAOR_10245</name>
</gene>
<keyword evidence="1" id="KW-0472">Membrane</keyword>
<feature type="transmembrane region" description="Helical" evidence="1">
    <location>
        <begin position="350"/>
        <end position="376"/>
    </location>
</feature>
<dbReference type="Proteomes" id="UP000283993">
    <property type="component" value="Unassembled WGS sequence"/>
</dbReference>
<feature type="transmembrane region" description="Helical" evidence="1">
    <location>
        <begin position="308"/>
        <end position="330"/>
    </location>
</feature>
<protein>
    <submittedName>
        <fullName evidence="2">Uncharacterized protein</fullName>
    </submittedName>
</protein>
<evidence type="ECO:0000313" key="2">
    <source>
        <dbReference type="EMBL" id="ROO26513.1"/>
    </source>
</evidence>
<evidence type="ECO:0000256" key="1">
    <source>
        <dbReference type="SAM" id="Phobius"/>
    </source>
</evidence>
<evidence type="ECO:0000313" key="3">
    <source>
        <dbReference type="Proteomes" id="UP000283993"/>
    </source>
</evidence>
<name>A0A423PLP7_9GAMM</name>
<accession>A0A423PLP7</accession>
<keyword evidence="1" id="KW-1133">Transmembrane helix</keyword>
<dbReference type="EMBL" id="AYKH01000020">
    <property type="protein sequence ID" value="ROO26513.1"/>
    <property type="molecule type" value="Genomic_DNA"/>
</dbReference>
<proteinExistence type="predicted"/>
<feature type="transmembrane region" description="Helical" evidence="1">
    <location>
        <begin position="104"/>
        <end position="123"/>
    </location>
</feature>
<comment type="caution">
    <text evidence="2">The sequence shown here is derived from an EMBL/GenBank/DDBJ whole genome shotgun (WGS) entry which is preliminary data.</text>
</comment>
<organism evidence="2 3">
    <name type="scientific">Salinisphaera orenii MK-B5</name>
    <dbReference type="NCBI Taxonomy" id="856730"/>
    <lineage>
        <taxon>Bacteria</taxon>
        <taxon>Pseudomonadati</taxon>
        <taxon>Pseudomonadota</taxon>
        <taxon>Gammaproteobacteria</taxon>
        <taxon>Salinisphaerales</taxon>
        <taxon>Salinisphaeraceae</taxon>
        <taxon>Salinisphaera</taxon>
    </lineage>
</organism>
<keyword evidence="1" id="KW-0812">Transmembrane</keyword>